<dbReference type="InterPro" id="IPR050178">
    <property type="entry name" value="AspA/AstE_fam"/>
</dbReference>
<evidence type="ECO:0000256" key="4">
    <source>
        <dbReference type="ARBA" id="ARBA00022833"/>
    </source>
</evidence>
<dbReference type="RefSeq" id="WP_255846006.1">
    <property type="nucleotide sequence ID" value="NZ_CP094358.1"/>
</dbReference>
<dbReference type="EMBL" id="CP094358">
    <property type="protein sequence ID" value="UOB19390.1"/>
    <property type="molecule type" value="Genomic_DNA"/>
</dbReference>
<sequence>MVTVYSKALNTHSTVSRIIGKIKGAQKGPVIIFFGGMHGNEPSGVFALEKVFKTLQADKIKGSVYAFAGNLSALSKNVRYLQKDLNRLWTKENLEKIKNISSGSLTDDEKELADLYSLIANILEQETGPFYFIDLHTTSSKTLPFITLDDSLINRKFASLFPLPAVLGLEEYLTGPMLSYINELGYVAIGFESGQHEQKAAIDNAEAFTYLTLVNGGCMAKKNIPDFDNYYSKLKKSAKGNDFIFEVIDCYKIINRNQFKMLPGFKSFQEISKGTGLARNNGTLIKSAKKGTLFMPLYQKKGGEGFFIIRKIPVFFLKLSTLLRNFKLDSLLTVLPGVSWTTPRKETLLVNLKVARFLTRPFFHLLGYRNRQLDKNHIKMNNRERTSKKQMYRSQRWY</sequence>
<protein>
    <submittedName>
        <fullName evidence="6">Succinylglutamate desuccinylase/aspartoacylase family protein</fullName>
    </submittedName>
</protein>
<name>A0A9E7D1J8_9FLAO</name>
<comment type="cofactor">
    <cofactor evidence="1">
        <name>Zn(2+)</name>
        <dbReference type="ChEBI" id="CHEBI:29105"/>
    </cofactor>
</comment>
<dbReference type="GO" id="GO:0016788">
    <property type="term" value="F:hydrolase activity, acting on ester bonds"/>
    <property type="evidence" value="ECO:0007669"/>
    <property type="project" value="InterPro"/>
</dbReference>
<dbReference type="InterPro" id="IPR055438">
    <property type="entry name" value="AstE_AspA_cat"/>
</dbReference>
<evidence type="ECO:0000256" key="1">
    <source>
        <dbReference type="ARBA" id="ARBA00001947"/>
    </source>
</evidence>
<proteinExistence type="predicted"/>
<dbReference type="SUPFAM" id="SSF53187">
    <property type="entry name" value="Zn-dependent exopeptidases"/>
    <property type="match status" value="1"/>
</dbReference>
<keyword evidence="4" id="KW-0862">Zinc</keyword>
<accession>A0A9E7D1J8</accession>
<dbReference type="PANTHER" id="PTHR15162">
    <property type="entry name" value="ASPARTOACYLASE"/>
    <property type="match status" value="1"/>
</dbReference>
<dbReference type="Proteomes" id="UP000831290">
    <property type="component" value="Chromosome"/>
</dbReference>
<feature type="domain" description="Succinylglutamate desuccinylase/Aspartoacylase catalytic" evidence="5">
    <location>
        <begin position="28"/>
        <end position="196"/>
    </location>
</feature>
<keyword evidence="7" id="KW-1185">Reference proteome</keyword>
<dbReference type="Pfam" id="PF24827">
    <property type="entry name" value="AstE_AspA_cat"/>
    <property type="match status" value="1"/>
</dbReference>
<dbReference type="PANTHER" id="PTHR15162:SF7">
    <property type="entry name" value="SUCCINYLGLUTAMATE DESUCCINYLASE"/>
    <property type="match status" value="1"/>
</dbReference>
<evidence type="ECO:0000313" key="6">
    <source>
        <dbReference type="EMBL" id="UOB19390.1"/>
    </source>
</evidence>
<organism evidence="6 7">
    <name type="scientific">Abyssalbus ytuae</name>
    <dbReference type="NCBI Taxonomy" id="2926907"/>
    <lineage>
        <taxon>Bacteria</taxon>
        <taxon>Pseudomonadati</taxon>
        <taxon>Bacteroidota</taxon>
        <taxon>Flavobacteriia</taxon>
        <taxon>Flavobacteriales</taxon>
        <taxon>Flavobacteriaceae</taxon>
        <taxon>Abyssalbus</taxon>
    </lineage>
</organism>
<evidence type="ECO:0000259" key="5">
    <source>
        <dbReference type="Pfam" id="PF24827"/>
    </source>
</evidence>
<evidence type="ECO:0000256" key="2">
    <source>
        <dbReference type="ARBA" id="ARBA00022723"/>
    </source>
</evidence>
<dbReference type="KEGG" id="fbm:MQE35_08845"/>
<dbReference type="AlphaFoldDB" id="A0A9E7D1J8"/>
<gene>
    <name evidence="6" type="ORF">MQE35_08845</name>
</gene>
<evidence type="ECO:0000256" key="3">
    <source>
        <dbReference type="ARBA" id="ARBA00022801"/>
    </source>
</evidence>
<keyword evidence="3" id="KW-0378">Hydrolase</keyword>
<evidence type="ECO:0000313" key="7">
    <source>
        <dbReference type="Proteomes" id="UP000831290"/>
    </source>
</evidence>
<dbReference type="Gene3D" id="3.40.630.10">
    <property type="entry name" value="Zn peptidases"/>
    <property type="match status" value="1"/>
</dbReference>
<keyword evidence="2" id="KW-0479">Metal-binding</keyword>
<dbReference type="GO" id="GO:0005829">
    <property type="term" value="C:cytosol"/>
    <property type="evidence" value="ECO:0007669"/>
    <property type="project" value="TreeGrafter"/>
</dbReference>
<reference evidence="6" key="1">
    <citation type="submission" date="2022-03" db="EMBL/GenBank/DDBJ databases">
        <title>Description of Abyssus ytuae gen. nov., sp. nov., a novel member of the family Flavobacteriaceae isolated from the sediment of Mariana Trench.</title>
        <authorList>
            <person name="Zhang J."/>
            <person name="Xu X."/>
        </authorList>
    </citation>
    <scope>NUCLEOTIDE SEQUENCE</scope>
    <source>
        <strain evidence="6">MT3330</strain>
    </source>
</reference>
<dbReference type="GO" id="GO:0046872">
    <property type="term" value="F:metal ion binding"/>
    <property type="evidence" value="ECO:0007669"/>
    <property type="project" value="UniProtKB-KW"/>
</dbReference>